<comment type="caution">
    <text evidence="1">The sequence shown here is derived from an EMBL/GenBank/DDBJ whole genome shotgun (WGS) entry which is preliminary data.</text>
</comment>
<dbReference type="PANTHER" id="PTHR37404:SF1">
    <property type="entry name" value="HCG1796489"/>
    <property type="match status" value="1"/>
</dbReference>
<evidence type="ECO:0000313" key="1">
    <source>
        <dbReference type="EMBL" id="KAH3884960.1"/>
    </source>
</evidence>
<sequence length="335" mass="38252">MTEFKEVKYQPRQDWNQTSTGVGHQYRPGYYFPSSHFHQSIGEPVPPPLAHQDQITMDQHFETTTGKAHDKKYPGLLYSNPVHKKAPGHWKVDYVKDLAEKLSNGGWRRPLTMGNQTSETHDKFNSAPGVRQKYHFDDAAGLGLPKNFNLHDHHVEGPSKYGQATTQNPKLQGKPFFVRDRGVLALLDPYLSTTHKDHRAYKPEELKKYPKKDAATYWQCEDYPKAWGHGLKDNPLPKTSVPREQLPMRDTTFFKTATKVPRPPKAMVPVPHSGLKSEFTENFTRPSDVKMKEAMYCPVDTPFTLPVPGTKSVMTAPKMYNTEYQFIGSEKPIMV</sequence>
<protein>
    <submittedName>
        <fullName evidence="1">Uncharacterized protein</fullName>
    </submittedName>
</protein>
<organism evidence="1 2">
    <name type="scientific">Dreissena polymorpha</name>
    <name type="common">Zebra mussel</name>
    <name type="synonym">Mytilus polymorpha</name>
    <dbReference type="NCBI Taxonomy" id="45954"/>
    <lineage>
        <taxon>Eukaryota</taxon>
        <taxon>Metazoa</taxon>
        <taxon>Spiralia</taxon>
        <taxon>Lophotrochozoa</taxon>
        <taxon>Mollusca</taxon>
        <taxon>Bivalvia</taxon>
        <taxon>Autobranchia</taxon>
        <taxon>Heteroconchia</taxon>
        <taxon>Euheterodonta</taxon>
        <taxon>Imparidentia</taxon>
        <taxon>Neoheterodontei</taxon>
        <taxon>Myida</taxon>
        <taxon>Dreissenoidea</taxon>
        <taxon>Dreissenidae</taxon>
        <taxon>Dreissena</taxon>
    </lineage>
</organism>
<dbReference type="InterPro" id="IPR053347">
    <property type="entry name" value="Axonemal_MT_stabilizer"/>
</dbReference>
<gene>
    <name evidence="1" type="ORF">DPMN_008946</name>
</gene>
<dbReference type="Proteomes" id="UP000828390">
    <property type="component" value="Unassembled WGS sequence"/>
</dbReference>
<dbReference type="PANTHER" id="PTHR37404">
    <property type="entry name" value="HCG1796489"/>
    <property type="match status" value="1"/>
</dbReference>
<accession>A0A9D4MX61</accession>
<reference evidence="1" key="1">
    <citation type="journal article" date="2019" name="bioRxiv">
        <title>The Genome of the Zebra Mussel, Dreissena polymorpha: A Resource for Invasive Species Research.</title>
        <authorList>
            <person name="McCartney M.A."/>
            <person name="Auch B."/>
            <person name="Kono T."/>
            <person name="Mallez S."/>
            <person name="Zhang Y."/>
            <person name="Obille A."/>
            <person name="Becker A."/>
            <person name="Abrahante J.E."/>
            <person name="Garbe J."/>
            <person name="Badalamenti J.P."/>
            <person name="Herman A."/>
            <person name="Mangelson H."/>
            <person name="Liachko I."/>
            <person name="Sullivan S."/>
            <person name="Sone E.D."/>
            <person name="Koren S."/>
            <person name="Silverstein K.A.T."/>
            <person name="Beckman K.B."/>
            <person name="Gohl D.M."/>
        </authorList>
    </citation>
    <scope>NUCLEOTIDE SEQUENCE</scope>
    <source>
        <strain evidence="1">Duluth1</strain>
        <tissue evidence="1">Whole animal</tissue>
    </source>
</reference>
<dbReference type="OrthoDB" id="382863at2759"/>
<dbReference type="EMBL" id="JAIWYP010000001">
    <property type="protein sequence ID" value="KAH3884960.1"/>
    <property type="molecule type" value="Genomic_DNA"/>
</dbReference>
<proteinExistence type="predicted"/>
<dbReference type="AlphaFoldDB" id="A0A9D4MX61"/>
<name>A0A9D4MX61_DREPO</name>
<reference evidence="1" key="2">
    <citation type="submission" date="2020-11" db="EMBL/GenBank/DDBJ databases">
        <authorList>
            <person name="McCartney M.A."/>
            <person name="Auch B."/>
            <person name="Kono T."/>
            <person name="Mallez S."/>
            <person name="Becker A."/>
            <person name="Gohl D.M."/>
            <person name="Silverstein K.A.T."/>
            <person name="Koren S."/>
            <person name="Bechman K.B."/>
            <person name="Herman A."/>
            <person name="Abrahante J.E."/>
            <person name="Garbe J."/>
        </authorList>
    </citation>
    <scope>NUCLEOTIDE SEQUENCE</scope>
    <source>
        <strain evidence="1">Duluth1</strain>
        <tissue evidence="1">Whole animal</tissue>
    </source>
</reference>
<keyword evidence="2" id="KW-1185">Reference proteome</keyword>
<evidence type="ECO:0000313" key="2">
    <source>
        <dbReference type="Proteomes" id="UP000828390"/>
    </source>
</evidence>